<dbReference type="AlphaFoldDB" id="A0A8H8P799"/>
<feature type="domain" description="Integrase catalytic" evidence="2">
    <location>
        <begin position="1"/>
        <end position="96"/>
    </location>
</feature>
<dbReference type="InterPro" id="IPR001584">
    <property type="entry name" value="Integrase_cat-core"/>
</dbReference>
<protein>
    <recommendedName>
        <fullName evidence="2">Integrase catalytic domain-containing protein</fullName>
    </recommendedName>
</protein>
<keyword evidence="1" id="KW-0694">RNA-binding</keyword>
<dbReference type="SUPFAM" id="SSF53098">
    <property type="entry name" value="Ribonuclease H-like"/>
    <property type="match status" value="1"/>
</dbReference>
<name>A0A8H8P799_9AGAM</name>
<dbReference type="InterPro" id="IPR056924">
    <property type="entry name" value="SH3_Tf2-1"/>
</dbReference>
<dbReference type="KEGG" id="rsx:RhiXN_10688"/>
<dbReference type="InterPro" id="IPR050951">
    <property type="entry name" value="Retrovirus_Pol_polyprotein"/>
</dbReference>
<accession>A0A8H8P799</accession>
<dbReference type="PROSITE" id="PS50994">
    <property type="entry name" value="INTEGRASE"/>
    <property type="match status" value="1"/>
</dbReference>
<dbReference type="EMBL" id="CP059671">
    <property type="protein sequence ID" value="QRW25612.1"/>
    <property type="molecule type" value="Genomic_DNA"/>
</dbReference>
<dbReference type="Pfam" id="PF24626">
    <property type="entry name" value="SH3_Tf2-1"/>
    <property type="match status" value="1"/>
</dbReference>
<dbReference type="GO" id="GO:0015074">
    <property type="term" value="P:DNA integration"/>
    <property type="evidence" value="ECO:0007669"/>
    <property type="project" value="InterPro"/>
</dbReference>
<evidence type="ECO:0000313" key="3">
    <source>
        <dbReference type="EMBL" id="QRW25612.1"/>
    </source>
</evidence>
<reference evidence="3" key="1">
    <citation type="submission" date="2020-05" db="EMBL/GenBank/DDBJ databases">
        <title>Evolutionary and genomic comparisons of hybrid uninucleate and nonhybrid Rhizoctonia fungi.</title>
        <authorList>
            <person name="Li C."/>
            <person name="Chen X."/>
        </authorList>
    </citation>
    <scope>NUCLEOTIDE SEQUENCE</scope>
    <source>
        <strain evidence="3">AG-1 IA</strain>
    </source>
</reference>
<dbReference type="InterPro" id="IPR036397">
    <property type="entry name" value="RNaseH_sf"/>
</dbReference>
<proteinExistence type="predicted"/>
<dbReference type="GO" id="GO:0005634">
    <property type="term" value="C:nucleus"/>
    <property type="evidence" value="ECO:0007669"/>
    <property type="project" value="UniProtKB-ARBA"/>
</dbReference>
<gene>
    <name evidence="3" type="ORF">RhiXN_10688</name>
</gene>
<dbReference type="InterPro" id="IPR012337">
    <property type="entry name" value="RNaseH-like_sf"/>
</dbReference>
<dbReference type="Gene3D" id="2.40.50.40">
    <property type="match status" value="1"/>
</dbReference>
<dbReference type="GO" id="GO:0003723">
    <property type="term" value="F:RNA binding"/>
    <property type="evidence" value="ECO:0007669"/>
    <property type="project" value="UniProtKB-KW"/>
</dbReference>
<dbReference type="GeneID" id="67032967"/>
<sequence length="250" mass="29395">MPKKTILDRGRVFNNKFLKALYKQLGIGPHFSLAYHPQSNRQTKCVNPSVEHFLGAYSSINQRDWTRWLPMAKFAYNNAVHSSTGKTPFKALYGWEPLLTPRNIPTDVLEADNLAQVMESQWKETLSPKLTEQHLGPFKIIKKISDRAYQLELPPSMRIHNVFYVELLSKVKMNKKKVFKNRPPPVTVDREEEYKVEGITDMEEQNGEWFFRVKWKGYRSEDVIDTIDTREFILIFSNLNKRKQRTFLIT</sequence>
<dbReference type="RefSeq" id="XP_043185849.1">
    <property type="nucleotide sequence ID" value="XM_043330504.1"/>
</dbReference>
<evidence type="ECO:0000259" key="2">
    <source>
        <dbReference type="PROSITE" id="PS50994"/>
    </source>
</evidence>
<dbReference type="InterPro" id="IPR016197">
    <property type="entry name" value="Chromo-like_dom_sf"/>
</dbReference>
<evidence type="ECO:0000313" key="4">
    <source>
        <dbReference type="Proteomes" id="UP000650533"/>
    </source>
</evidence>
<dbReference type="SUPFAM" id="SSF54160">
    <property type="entry name" value="Chromo domain-like"/>
    <property type="match status" value="1"/>
</dbReference>
<organism evidence="3 4">
    <name type="scientific">Rhizoctonia solani</name>
    <dbReference type="NCBI Taxonomy" id="456999"/>
    <lineage>
        <taxon>Eukaryota</taxon>
        <taxon>Fungi</taxon>
        <taxon>Dikarya</taxon>
        <taxon>Basidiomycota</taxon>
        <taxon>Agaricomycotina</taxon>
        <taxon>Agaricomycetes</taxon>
        <taxon>Cantharellales</taxon>
        <taxon>Ceratobasidiaceae</taxon>
        <taxon>Rhizoctonia</taxon>
    </lineage>
</organism>
<evidence type="ECO:0000256" key="1">
    <source>
        <dbReference type="ARBA" id="ARBA00022884"/>
    </source>
</evidence>
<dbReference type="Gene3D" id="3.30.420.10">
    <property type="entry name" value="Ribonuclease H-like superfamily/Ribonuclease H"/>
    <property type="match status" value="1"/>
</dbReference>
<dbReference type="Proteomes" id="UP000650533">
    <property type="component" value="Chromosome 14"/>
</dbReference>
<dbReference type="PANTHER" id="PTHR37984">
    <property type="entry name" value="PROTEIN CBG26694"/>
    <property type="match status" value="1"/>
</dbReference>
<dbReference type="PANTHER" id="PTHR37984:SF5">
    <property type="entry name" value="PROTEIN NYNRIN-LIKE"/>
    <property type="match status" value="1"/>
</dbReference>